<organism evidence="3 4">
    <name type="scientific">Asparagus officinalis</name>
    <name type="common">Garden asparagus</name>
    <dbReference type="NCBI Taxonomy" id="4686"/>
    <lineage>
        <taxon>Eukaryota</taxon>
        <taxon>Viridiplantae</taxon>
        <taxon>Streptophyta</taxon>
        <taxon>Embryophyta</taxon>
        <taxon>Tracheophyta</taxon>
        <taxon>Spermatophyta</taxon>
        <taxon>Magnoliopsida</taxon>
        <taxon>Liliopsida</taxon>
        <taxon>Asparagales</taxon>
        <taxon>Asparagaceae</taxon>
        <taxon>Asparagoideae</taxon>
        <taxon>Asparagus</taxon>
    </lineage>
</organism>
<dbReference type="AlphaFoldDB" id="A0A5P1EFY4"/>
<comment type="similarity">
    <text evidence="1">Belongs to the eIF-2B alpha/beta/delta subunits family.</text>
</comment>
<evidence type="ECO:0000256" key="1">
    <source>
        <dbReference type="ARBA" id="ARBA00007251"/>
    </source>
</evidence>
<dbReference type="Pfam" id="PF00646">
    <property type="entry name" value="F-box"/>
    <property type="match status" value="1"/>
</dbReference>
<dbReference type="PANTHER" id="PTHR45860:SF1">
    <property type="entry name" value="TRANSLATION INITIATION FACTOR EIF-2B SUBUNIT ALPHA"/>
    <property type="match status" value="1"/>
</dbReference>
<dbReference type="InterPro" id="IPR051501">
    <property type="entry name" value="eIF2B_alpha/beta/delta"/>
</dbReference>
<dbReference type="InterPro" id="IPR001810">
    <property type="entry name" value="F-box_dom"/>
</dbReference>
<dbReference type="Gene3D" id="1.20.1280.50">
    <property type="match status" value="1"/>
</dbReference>
<protein>
    <recommendedName>
        <fullName evidence="2">F-box domain-containing protein</fullName>
    </recommendedName>
</protein>
<evidence type="ECO:0000259" key="2">
    <source>
        <dbReference type="PROSITE" id="PS50181"/>
    </source>
</evidence>
<dbReference type="InterPro" id="IPR042528">
    <property type="entry name" value="elF-2B_alpha_N"/>
</dbReference>
<feature type="domain" description="F-box" evidence="2">
    <location>
        <begin position="13"/>
        <end position="66"/>
    </location>
</feature>
<evidence type="ECO:0000313" key="3">
    <source>
        <dbReference type="EMBL" id="ONK63601.1"/>
    </source>
</evidence>
<dbReference type="Proteomes" id="UP000243459">
    <property type="component" value="Chromosome 7"/>
</dbReference>
<dbReference type="GO" id="GO:0005851">
    <property type="term" value="C:eukaryotic translation initiation factor 2B complex"/>
    <property type="evidence" value="ECO:0007669"/>
    <property type="project" value="TreeGrafter"/>
</dbReference>
<sequence length="274" mass="30463">MEGAGEGVEDKQAKGAQQIPVEIVQEILDRLPLKSLARFRCVSELWYDLIDPIMDRLLHEDILRRLQRVKEAQRSIKALYSEQKEEEGVDDFLACRAQVKAKMDEMLSLLDVRDCDYDMNRYINGLPGARDFVGKLREDLAGDNDESLREMDAWINVAFVFQRVFAPATGFAVNSSTPSLSSSEDSAGGGGGRAFSVIDEFSFWRKKPDLAEAVAAIMALAAVIRSSEATTMMELEIELKMASDALKTSDLNKALSPNWNMCNTIADVALQADK</sequence>
<evidence type="ECO:0000313" key="4">
    <source>
        <dbReference type="Proteomes" id="UP000243459"/>
    </source>
</evidence>
<dbReference type="SUPFAM" id="SSF81383">
    <property type="entry name" value="F-box domain"/>
    <property type="match status" value="1"/>
</dbReference>
<reference evidence="4" key="1">
    <citation type="journal article" date="2017" name="Nat. Commun.">
        <title>The asparagus genome sheds light on the origin and evolution of a young Y chromosome.</title>
        <authorList>
            <person name="Harkess A."/>
            <person name="Zhou J."/>
            <person name="Xu C."/>
            <person name="Bowers J.E."/>
            <person name="Van der Hulst R."/>
            <person name="Ayyampalayam S."/>
            <person name="Mercati F."/>
            <person name="Riccardi P."/>
            <person name="McKain M.R."/>
            <person name="Kakrana A."/>
            <person name="Tang H."/>
            <person name="Ray J."/>
            <person name="Groenendijk J."/>
            <person name="Arikit S."/>
            <person name="Mathioni S.M."/>
            <person name="Nakano M."/>
            <person name="Shan H."/>
            <person name="Telgmann-Rauber A."/>
            <person name="Kanno A."/>
            <person name="Yue Z."/>
            <person name="Chen H."/>
            <person name="Li W."/>
            <person name="Chen Y."/>
            <person name="Xu X."/>
            <person name="Zhang Y."/>
            <person name="Luo S."/>
            <person name="Chen H."/>
            <person name="Gao J."/>
            <person name="Mao Z."/>
            <person name="Pires J.C."/>
            <person name="Luo M."/>
            <person name="Kudrna D."/>
            <person name="Wing R.A."/>
            <person name="Meyers B.C."/>
            <person name="Yi K."/>
            <person name="Kong H."/>
            <person name="Lavrijsen P."/>
            <person name="Sunseri F."/>
            <person name="Falavigna A."/>
            <person name="Ye Y."/>
            <person name="Leebens-Mack J.H."/>
            <person name="Chen G."/>
        </authorList>
    </citation>
    <scope>NUCLEOTIDE SEQUENCE [LARGE SCALE GENOMIC DNA]</scope>
    <source>
        <strain evidence="4">cv. DH0086</strain>
    </source>
</reference>
<proteinExistence type="inferred from homology"/>
<dbReference type="PROSITE" id="PS50181">
    <property type="entry name" value="FBOX"/>
    <property type="match status" value="1"/>
</dbReference>
<accession>A0A5P1EFY4</accession>
<dbReference type="EMBL" id="CM007387">
    <property type="protein sequence ID" value="ONK63601.1"/>
    <property type="molecule type" value="Genomic_DNA"/>
</dbReference>
<dbReference type="InterPro" id="IPR036047">
    <property type="entry name" value="F-box-like_dom_sf"/>
</dbReference>
<dbReference type="PANTHER" id="PTHR45860">
    <property type="entry name" value="TRANSLATION INITIATION FACTOR EIF-2B SUBUNIT ALPHA"/>
    <property type="match status" value="1"/>
</dbReference>
<dbReference type="Gene3D" id="1.20.120.1070">
    <property type="entry name" value="Translation initiation factor eIF-2B, N-terminal domain"/>
    <property type="match status" value="1"/>
</dbReference>
<dbReference type="GO" id="GO:0005085">
    <property type="term" value="F:guanyl-nucleotide exchange factor activity"/>
    <property type="evidence" value="ECO:0007669"/>
    <property type="project" value="TreeGrafter"/>
</dbReference>
<keyword evidence="4" id="KW-1185">Reference proteome</keyword>
<gene>
    <name evidence="3" type="ORF">A4U43_C07F16940</name>
</gene>
<dbReference type="GO" id="GO:0003743">
    <property type="term" value="F:translation initiation factor activity"/>
    <property type="evidence" value="ECO:0007669"/>
    <property type="project" value="TreeGrafter"/>
</dbReference>
<dbReference type="SMART" id="SM00256">
    <property type="entry name" value="FBOX"/>
    <property type="match status" value="1"/>
</dbReference>
<dbReference type="Gramene" id="ONK63601">
    <property type="protein sequence ID" value="ONK63601"/>
    <property type="gene ID" value="A4U43_C07F16940"/>
</dbReference>
<name>A0A5P1EFY4_ASPOF</name>